<sequence length="358" mass="38735">MAASNTSSSSTLSLTPSSSPSPSPSPPSKAMAQLPPAESFDESGDLQLLVGAEGLNQARFIVCSRALSRLSPVFKSMLAASLAEQRPDGIRDAWTVKLPRDHPESVRIILALAHGALHQVPRHMSLESLYRLCTCINQYDISEALKPWVSGWCAGDKSQRSAETGPEARAKELWIAWVLGNAKMQRKAAQILFLETQSSEVAAVKPLDPTGVVDHIAKVQLETAREIVSAVQTFWLDLMPAKEFGGSCAAIGDLKSKQDCEAATLGFVTAALSREGFLPNAAPKIYESFQVKSLSQAATRIAEDKGTTQSIFSPHGSCRSGRKLGEKLDKVMHNLPSPVPEFAQRRLAKRAKEIGAWY</sequence>
<reference evidence="4" key="1">
    <citation type="submission" date="2010-05" db="EMBL/GenBank/DDBJ databases">
        <title>The genome sequence of Magnaporthe poae strain ATCC 64411.</title>
        <authorList>
            <person name="Ma L.-J."/>
            <person name="Dead R."/>
            <person name="Young S."/>
            <person name="Zeng Q."/>
            <person name="Koehrsen M."/>
            <person name="Alvarado L."/>
            <person name="Berlin A."/>
            <person name="Chapman S.B."/>
            <person name="Chen Z."/>
            <person name="Freedman E."/>
            <person name="Gellesch M."/>
            <person name="Goldberg J."/>
            <person name="Griggs A."/>
            <person name="Gujja S."/>
            <person name="Heilman E.R."/>
            <person name="Heiman D."/>
            <person name="Hepburn T."/>
            <person name="Howarth C."/>
            <person name="Jen D."/>
            <person name="Larson L."/>
            <person name="Mehta T."/>
            <person name="Neiman D."/>
            <person name="Pearson M."/>
            <person name="Roberts A."/>
            <person name="Saif S."/>
            <person name="Shea T."/>
            <person name="Shenoy N."/>
            <person name="Sisk P."/>
            <person name="Stolte C."/>
            <person name="Sykes S."/>
            <person name="Walk T."/>
            <person name="White J."/>
            <person name="Yandava C."/>
            <person name="Haas B."/>
            <person name="Nusbaum C."/>
            <person name="Birren B."/>
        </authorList>
    </citation>
    <scope>NUCLEOTIDE SEQUENCE [LARGE SCALE GENOMIC DNA]</scope>
    <source>
        <strain evidence="4">ATCC 64411 / 73-15</strain>
    </source>
</reference>
<evidence type="ECO:0000313" key="4">
    <source>
        <dbReference type="Proteomes" id="UP000011715"/>
    </source>
</evidence>
<dbReference type="EMBL" id="GL876968">
    <property type="protein sequence ID" value="KLU84625.1"/>
    <property type="molecule type" value="Genomic_DNA"/>
</dbReference>
<reference evidence="3" key="4">
    <citation type="journal article" date="2015" name="G3 (Bethesda)">
        <title>Genome sequences of three phytopathogenic species of the Magnaporthaceae family of fungi.</title>
        <authorList>
            <person name="Okagaki L.H."/>
            <person name="Nunes C.C."/>
            <person name="Sailsbery J."/>
            <person name="Clay B."/>
            <person name="Brown D."/>
            <person name="John T."/>
            <person name="Oh Y."/>
            <person name="Young N."/>
            <person name="Fitzgerald M."/>
            <person name="Haas B.J."/>
            <person name="Zeng Q."/>
            <person name="Young S."/>
            <person name="Adiconis X."/>
            <person name="Fan L."/>
            <person name="Levin J.Z."/>
            <person name="Mitchell T.K."/>
            <person name="Okubara P.A."/>
            <person name="Farman M.L."/>
            <person name="Kohn L.M."/>
            <person name="Birren B."/>
            <person name="Ma L.-J."/>
            <person name="Dean R.A."/>
        </authorList>
    </citation>
    <scope>NUCLEOTIDE SEQUENCE</scope>
    <source>
        <strain evidence="3">ATCC 64411 / 73-15</strain>
    </source>
</reference>
<dbReference type="eggNOG" id="ENOG502RS6N">
    <property type="taxonomic scope" value="Eukaryota"/>
</dbReference>
<dbReference type="VEuPathDB" id="FungiDB:MAPG_03665"/>
<protein>
    <recommendedName>
        <fullName evidence="5">BTB domain-containing protein</fullName>
    </recommendedName>
</protein>
<evidence type="ECO:0008006" key="5">
    <source>
        <dbReference type="Google" id="ProtNLM"/>
    </source>
</evidence>
<keyword evidence="4" id="KW-1185">Reference proteome</keyword>
<feature type="compositionally biased region" description="Low complexity" evidence="1">
    <location>
        <begin position="1"/>
        <end position="18"/>
    </location>
</feature>
<accession>A0A0C4DUM5</accession>
<dbReference type="OMA" id="GWAQCHY"/>
<dbReference type="STRING" id="644358.A0A0C4DUM5"/>
<reference evidence="2" key="3">
    <citation type="submission" date="2011-03" db="EMBL/GenBank/DDBJ databases">
        <title>Annotation of Magnaporthe poae ATCC 64411.</title>
        <authorList>
            <person name="Ma L.-J."/>
            <person name="Dead R."/>
            <person name="Young S.K."/>
            <person name="Zeng Q."/>
            <person name="Gargeya S."/>
            <person name="Fitzgerald M."/>
            <person name="Haas B."/>
            <person name="Abouelleil A."/>
            <person name="Alvarado L."/>
            <person name="Arachchi H.M."/>
            <person name="Berlin A."/>
            <person name="Brown A."/>
            <person name="Chapman S.B."/>
            <person name="Chen Z."/>
            <person name="Dunbar C."/>
            <person name="Freedman E."/>
            <person name="Gearin G."/>
            <person name="Gellesch M."/>
            <person name="Goldberg J."/>
            <person name="Griggs A."/>
            <person name="Gujja S."/>
            <person name="Heiman D."/>
            <person name="Howarth C."/>
            <person name="Larson L."/>
            <person name="Lui A."/>
            <person name="MacDonald P.J.P."/>
            <person name="Mehta T."/>
            <person name="Montmayeur A."/>
            <person name="Murphy C."/>
            <person name="Neiman D."/>
            <person name="Pearson M."/>
            <person name="Priest M."/>
            <person name="Roberts A."/>
            <person name="Saif S."/>
            <person name="Shea T."/>
            <person name="Shenoy N."/>
            <person name="Sisk P."/>
            <person name="Stolte C."/>
            <person name="Sykes S."/>
            <person name="Yandava C."/>
            <person name="Wortman J."/>
            <person name="Nusbaum C."/>
            <person name="Birren B."/>
        </authorList>
    </citation>
    <scope>NUCLEOTIDE SEQUENCE</scope>
    <source>
        <strain evidence="2">ATCC 64411</strain>
    </source>
</reference>
<reference evidence="3" key="5">
    <citation type="submission" date="2015-06" db="UniProtKB">
        <authorList>
            <consortium name="EnsemblFungi"/>
        </authorList>
    </citation>
    <scope>IDENTIFICATION</scope>
    <source>
        <strain evidence="3">ATCC 64411</strain>
    </source>
</reference>
<evidence type="ECO:0000313" key="2">
    <source>
        <dbReference type="EMBL" id="KLU84625.1"/>
    </source>
</evidence>
<dbReference type="EnsemblFungi" id="MAPG_03665T0">
    <property type="protein sequence ID" value="MAPG_03665T0"/>
    <property type="gene ID" value="MAPG_03665"/>
</dbReference>
<feature type="region of interest" description="Disordered" evidence="1">
    <location>
        <begin position="1"/>
        <end position="37"/>
    </location>
</feature>
<evidence type="ECO:0000313" key="3">
    <source>
        <dbReference type="EnsemblFungi" id="MAPG_03665T0"/>
    </source>
</evidence>
<organism evidence="3 4">
    <name type="scientific">Magnaporthiopsis poae (strain ATCC 64411 / 73-15)</name>
    <name type="common">Kentucky bluegrass fungus</name>
    <name type="synonym">Magnaporthe poae</name>
    <dbReference type="NCBI Taxonomy" id="644358"/>
    <lineage>
        <taxon>Eukaryota</taxon>
        <taxon>Fungi</taxon>
        <taxon>Dikarya</taxon>
        <taxon>Ascomycota</taxon>
        <taxon>Pezizomycotina</taxon>
        <taxon>Sordariomycetes</taxon>
        <taxon>Sordariomycetidae</taxon>
        <taxon>Magnaporthales</taxon>
        <taxon>Magnaporthaceae</taxon>
        <taxon>Magnaporthiopsis</taxon>
    </lineage>
</organism>
<dbReference type="Proteomes" id="UP000011715">
    <property type="component" value="Unassembled WGS sequence"/>
</dbReference>
<dbReference type="OrthoDB" id="5275938at2759"/>
<name>A0A0C4DUM5_MAGP6</name>
<dbReference type="AlphaFoldDB" id="A0A0C4DUM5"/>
<gene>
    <name evidence="2" type="ORF">MAPG_03665</name>
</gene>
<reference evidence="2" key="2">
    <citation type="submission" date="2010-05" db="EMBL/GenBank/DDBJ databases">
        <title>The Genome Sequence of Magnaporthe poae strain ATCC 64411.</title>
        <authorList>
            <consortium name="The Broad Institute Genome Sequencing Platform"/>
            <consortium name="Broad Institute Genome Sequencing Center for Infectious Disease"/>
            <person name="Ma L.-J."/>
            <person name="Dead R."/>
            <person name="Young S."/>
            <person name="Zeng Q."/>
            <person name="Koehrsen M."/>
            <person name="Alvarado L."/>
            <person name="Berlin A."/>
            <person name="Chapman S.B."/>
            <person name="Chen Z."/>
            <person name="Freedman E."/>
            <person name="Gellesch M."/>
            <person name="Goldberg J."/>
            <person name="Griggs A."/>
            <person name="Gujja S."/>
            <person name="Heilman E.R."/>
            <person name="Heiman D."/>
            <person name="Hepburn T."/>
            <person name="Howarth C."/>
            <person name="Jen D."/>
            <person name="Larson L."/>
            <person name="Mehta T."/>
            <person name="Neiman D."/>
            <person name="Pearson M."/>
            <person name="Roberts A."/>
            <person name="Saif S."/>
            <person name="Shea T."/>
            <person name="Shenoy N."/>
            <person name="Sisk P."/>
            <person name="Stolte C."/>
            <person name="Sykes S."/>
            <person name="Walk T."/>
            <person name="White J."/>
            <person name="Yandava C."/>
            <person name="Haas B."/>
            <person name="Nusbaum C."/>
            <person name="Birren B."/>
        </authorList>
    </citation>
    <scope>NUCLEOTIDE SEQUENCE</scope>
    <source>
        <strain evidence="2">ATCC 64411</strain>
    </source>
</reference>
<evidence type="ECO:0000256" key="1">
    <source>
        <dbReference type="SAM" id="MobiDB-lite"/>
    </source>
</evidence>
<proteinExistence type="predicted"/>
<dbReference type="EMBL" id="ADBL01000873">
    <property type="status" value="NOT_ANNOTATED_CDS"/>
    <property type="molecule type" value="Genomic_DNA"/>
</dbReference>